<feature type="compositionally biased region" description="Gly residues" evidence="2">
    <location>
        <begin position="1336"/>
        <end position="1354"/>
    </location>
</feature>
<keyword evidence="1" id="KW-0677">Repeat</keyword>
<evidence type="ECO:0000256" key="1">
    <source>
        <dbReference type="ARBA" id="ARBA00022737"/>
    </source>
</evidence>
<reference evidence="5 6" key="1">
    <citation type="submission" date="2013-02" db="EMBL/GenBank/DDBJ databases">
        <title>Draft genome sequence of Amycolatopsis vancoresmycina strain DSM 44592T.</title>
        <authorList>
            <person name="Kumar S."/>
            <person name="Kaur N."/>
            <person name="Kaur C."/>
            <person name="Raghava G.P.S."/>
            <person name="Mayilraj S."/>
        </authorList>
    </citation>
    <scope>NUCLEOTIDE SEQUENCE [LARGE SCALE GENOMIC DNA]</scope>
    <source>
        <strain evidence="5 6">DSM 44592</strain>
    </source>
</reference>
<dbReference type="NCBIfam" id="TIGR01643">
    <property type="entry name" value="YD_repeat_2x"/>
    <property type="match status" value="6"/>
</dbReference>
<dbReference type="InterPro" id="IPR050708">
    <property type="entry name" value="T6SS_VgrG/RHS"/>
</dbReference>
<dbReference type="Proteomes" id="UP000014139">
    <property type="component" value="Unassembled WGS sequence"/>
</dbReference>
<feature type="domain" description="DUF6531" evidence="3">
    <location>
        <begin position="280"/>
        <end position="349"/>
    </location>
</feature>
<feature type="compositionally biased region" description="Basic and acidic residues" evidence="2">
    <location>
        <begin position="1385"/>
        <end position="1395"/>
    </location>
</feature>
<dbReference type="Gene3D" id="2.180.10.10">
    <property type="entry name" value="RHS repeat-associated core"/>
    <property type="match status" value="2"/>
</dbReference>
<sequence length="1612" mass="172833">ANVAKELGSVSSDLTDAVKADLQSWSGPASDAYRQRGQDVATTLQAAQKGCEGASSGVKTAGEVVAAVRTLVRDIISELVGHLISWALQVVFTLGIGLTWVVPQVVTAVAKTASKITDLVTKLVKALKALVPLLKKAGTLFEDAGKALKNIKVGKTAPPPKAGDINATPKAPPTKTPGGGGHGDPPPPSKSGGDDSTSTSGYHGPPKDNTPPPGKNGGGDSSGDHGTPPPAKADPPPANGGSPGNGSPGGGGTRGPAPSPKPDKPRDTAVDKDTRVCKSDPVDVVRGAVVLEQEDLRLPDPLVLERLHLSDYRAGRWFGPTWTSTVDQRLEFDARNATFYCADGTILVYPLPAAGSPVLPVEGPRRPLSVGEDGTYSVTDPLRGKELLFRTLPGRGGEILPVSAVIGAERDRVDVEYDPLGAPKLLRHTSGYLVELDSAGGRITAIRVVDPQKNLTVLARTFGYDELGRLTRVINSSGLAETYDYDADGRITGWQDRNGVWYRYVYDAEGRCVRTVGDRGFYDGQFAYENRLTTYTDSLGHRTEFHVNEADQVVREVGPLGGTTVSTWDRYDRLLSRTDPLGRTTAFEYTAEGLLTAIVRPDGTRADVESGVDGSLTLTVADGARTHRRVYPAGTAPDLLAVRAAADVEFRQDRQWGAEVAPAPVADPVERDLFGRPRVVTDASGARTRLDWTVEGRRTLRIGPTGRQDKWRYDAEGNVVEHGGDRYEYGPFDLTVAKIDATGARTAYEYDTELRLTRVTNPAGLSWSYTYDAAGRTVSETDFDGRVLHFEYDGAGQLVKSVDGLGAATTFTYDALGNVVERRTGAGVTTYAYDPVGFLVRATEGDSVVEIERDESGRVVRETVDGRAIAYSYDGTSVRRRTPSGVDSAWTWDAAGTPVSLLVAGQVVSFRHDEAGREVERTTGTGATLTQAFDAEHQLTQQVVTARDTARVTQQRGYLYQPDGRLAGVDDALSGPARFRLDPAGRVTDVAARGGTESYRYDAAGNIVDAQLAAAELGPRRYTGNTLAAAGAVRFGYDAQGRLTTRSDPGGTWTYRWGPLDRLLGVRTPQGTEWRYRYDPLGRRTAKQRLAPDGSVSEEVTFTWSGQLLVEQVHRDAHGRELVLTWDHYPASTRPVTQTEHLGTGVRFFSFVTDQIGTPVDMIDAHGVVAWHATTSLWGRVPSGRPGSVSTPLRFPGQYADDETGLHYNVFRYYDPGTGRYLSQDPLGLAPAPNPIAYVPNPLSEADPLGLGCNSSKLADDGDGPAQAPHPVPPPHANAGNDATHVQSSNPPPPPPPPPGHNAPPPPPPGHNAPPPPPPPPGHNAPPPPPPPPAGHGTGTPGGGHDGTGGGPSHSGGSQNNHTPIDYEPAGPDHPGNNRPANDNRPFDQKYDGYKNELGIDGPQKTLKIPDDPNVKLNTKIEDLPPGVAHGFGPADHGKTVGHYMGYDADTVAGEFGHNKAHDALDLQGGGGYNHHSGTINLGAGQPDKTLYHEMGHIKQDQLGYNGSNTNQSVIEYHNVLHHENKFNLNDPPRTSYTLDDIPGRANKTKHTWEDFQNDLDNLPPEKKTQTQNAVKDIENVLNTDPRYAGLSDQIKKNLANEYFWGKKQGRF</sequence>
<dbReference type="PRINTS" id="PR00394">
    <property type="entry name" value="RHSPROTEIN"/>
</dbReference>
<dbReference type="eggNOG" id="COG3209">
    <property type="taxonomic scope" value="Bacteria"/>
</dbReference>
<feature type="region of interest" description="Disordered" evidence="2">
    <location>
        <begin position="1248"/>
        <end position="1412"/>
    </location>
</feature>
<name>R1I236_9PSEU</name>
<dbReference type="RefSeq" id="WP_003090250.1">
    <property type="nucleotide sequence ID" value="NZ_AOUO01000294.1"/>
</dbReference>
<feature type="compositionally biased region" description="Gly residues" evidence="2">
    <location>
        <begin position="241"/>
        <end position="254"/>
    </location>
</feature>
<feature type="compositionally biased region" description="Pro residues" evidence="2">
    <location>
        <begin position="1290"/>
        <end position="1334"/>
    </location>
</feature>
<keyword evidence="6" id="KW-1185">Reference proteome</keyword>
<proteinExistence type="predicted"/>
<feature type="non-terminal residue" evidence="5">
    <location>
        <position position="1"/>
    </location>
</feature>
<feature type="compositionally biased region" description="Low complexity" evidence="2">
    <location>
        <begin position="190"/>
        <end position="201"/>
    </location>
</feature>
<dbReference type="EMBL" id="AOUO01000294">
    <property type="protein sequence ID" value="EOD66596.1"/>
    <property type="molecule type" value="Genomic_DNA"/>
</dbReference>
<feature type="compositionally biased region" description="Pro residues" evidence="2">
    <location>
        <begin position="227"/>
        <end position="238"/>
    </location>
</feature>
<gene>
    <name evidence="5" type="ORF">H480_20699</name>
</gene>
<dbReference type="Pfam" id="PF25023">
    <property type="entry name" value="TEN_YD-shell"/>
    <property type="match status" value="1"/>
</dbReference>
<feature type="region of interest" description="Disordered" evidence="2">
    <location>
        <begin position="152"/>
        <end position="276"/>
    </location>
</feature>
<dbReference type="Pfam" id="PF20148">
    <property type="entry name" value="DUF6531"/>
    <property type="match status" value="1"/>
</dbReference>
<dbReference type="InterPro" id="IPR056823">
    <property type="entry name" value="TEN-like_YD-shell"/>
</dbReference>
<dbReference type="Gene3D" id="1.20.1260.20">
    <property type="entry name" value="PPE superfamily"/>
    <property type="match status" value="1"/>
</dbReference>
<dbReference type="NCBIfam" id="TIGR03696">
    <property type="entry name" value="Rhs_assc_core"/>
    <property type="match status" value="1"/>
</dbReference>
<dbReference type="InterPro" id="IPR045351">
    <property type="entry name" value="DUF6531"/>
</dbReference>
<evidence type="ECO:0000313" key="6">
    <source>
        <dbReference type="Proteomes" id="UP000014139"/>
    </source>
</evidence>
<evidence type="ECO:0000259" key="4">
    <source>
        <dbReference type="Pfam" id="PF25023"/>
    </source>
</evidence>
<dbReference type="OrthoDB" id="4981820at2"/>
<feature type="compositionally biased region" description="Basic and acidic residues" evidence="2">
    <location>
        <begin position="261"/>
        <end position="276"/>
    </location>
</feature>
<protein>
    <submittedName>
        <fullName evidence="5">RHS repeat-containing protein</fullName>
    </submittedName>
</protein>
<evidence type="ECO:0000259" key="3">
    <source>
        <dbReference type="Pfam" id="PF20148"/>
    </source>
</evidence>
<evidence type="ECO:0000256" key="2">
    <source>
        <dbReference type="SAM" id="MobiDB-lite"/>
    </source>
</evidence>
<dbReference type="PANTHER" id="PTHR32305:SF15">
    <property type="entry name" value="PROTEIN RHSA-RELATED"/>
    <property type="match status" value="1"/>
</dbReference>
<dbReference type="InterPro" id="IPR038332">
    <property type="entry name" value="PPE_sf"/>
</dbReference>
<evidence type="ECO:0000313" key="5">
    <source>
        <dbReference type="EMBL" id="EOD66596.1"/>
    </source>
</evidence>
<accession>R1I236</accession>
<comment type="caution">
    <text evidence="5">The sequence shown here is derived from an EMBL/GenBank/DDBJ whole genome shotgun (WGS) entry which is preliminary data.</text>
</comment>
<dbReference type="PANTHER" id="PTHR32305">
    <property type="match status" value="1"/>
</dbReference>
<dbReference type="InterPro" id="IPR031325">
    <property type="entry name" value="RHS_repeat"/>
</dbReference>
<dbReference type="PATRIC" id="fig|1292037.4.peg.3925"/>
<organism evidence="5 6">
    <name type="scientific">Amycolatopsis vancoresmycina DSM 44592</name>
    <dbReference type="NCBI Taxonomy" id="1292037"/>
    <lineage>
        <taxon>Bacteria</taxon>
        <taxon>Bacillati</taxon>
        <taxon>Actinomycetota</taxon>
        <taxon>Actinomycetes</taxon>
        <taxon>Pseudonocardiales</taxon>
        <taxon>Pseudonocardiaceae</taxon>
        <taxon>Amycolatopsis</taxon>
    </lineage>
</organism>
<dbReference type="Pfam" id="PF05593">
    <property type="entry name" value="RHS_repeat"/>
    <property type="match status" value="3"/>
</dbReference>
<feature type="domain" description="Teneurin-like YD-shell" evidence="4">
    <location>
        <begin position="982"/>
        <end position="1225"/>
    </location>
</feature>
<dbReference type="InterPro" id="IPR006530">
    <property type="entry name" value="YD"/>
</dbReference>
<dbReference type="InterPro" id="IPR022385">
    <property type="entry name" value="Rhs_assc_core"/>
</dbReference>